<evidence type="ECO:0000256" key="2">
    <source>
        <dbReference type="ARBA" id="ARBA00023002"/>
    </source>
</evidence>
<gene>
    <name evidence="5" type="ORF">GCM10011416_05830</name>
</gene>
<protein>
    <submittedName>
        <fullName evidence="5">Oxidoreductase</fullName>
    </submittedName>
</protein>
<evidence type="ECO:0000259" key="4">
    <source>
        <dbReference type="SMART" id="SM00822"/>
    </source>
</evidence>
<dbReference type="SMART" id="SM00822">
    <property type="entry name" value="PKS_KR"/>
    <property type="match status" value="1"/>
</dbReference>
<evidence type="ECO:0000313" key="5">
    <source>
        <dbReference type="EMBL" id="GGG91892.1"/>
    </source>
</evidence>
<dbReference type="SUPFAM" id="SSF51735">
    <property type="entry name" value="NAD(P)-binding Rossmann-fold domains"/>
    <property type="match status" value="1"/>
</dbReference>
<name>A0A917HW96_9FLAO</name>
<accession>A0A917HW96</accession>
<dbReference type="InterPro" id="IPR036291">
    <property type="entry name" value="NAD(P)-bd_dom_sf"/>
</dbReference>
<dbReference type="EMBL" id="BMJW01000001">
    <property type="protein sequence ID" value="GGG91892.1"/>
    <property type="molecule type" value="Genomic_DNA"/>
</dbReference>
<dbReference type="GO" id="GO:0016491">
    <property type="term" value="F:oxidoreductase activity"/>
    <property type="evidence" value="ECO:0007669"/>
    <property type="project" value="UniProtKB-KW"/>
</dbReference>
<sequence>MNFSNKIVWITGASSGIGKALAIKLSEENAILILSARKLPALLEVQQLCKDPEKVFPFPLDLEDYKDFPSKVAELIKKHGTVDVLINNGGISQRSLAKDTELSVDEKIMKVNYLGTIALTKALLPHFIEKQKGHFVVTSSAVGIIGTPYRSSYAASKHALHGFFDSLRAECFTDNISVTIVCPGFVKTSVSMNALTGDGSPQQSMDKATENGIDPERFATKMLKAIAQKKEEVYIAGTKEKFGIYLKRWVPKLFSVLVRKIKVT</sequence>
<dbReference type="RefSeq" id="WP_188597771.1">
    <property type="nucleotide sequence ID" value="NZ_BMJW01000001.1"/>
</dbReference>
<comment type="caution">
    <text evidence="5">The sequence shown here is derived from an EMBL/GenBank/DDBJ whole genome shotgun (WGS) entry which is preliminary data.</text>
</comment>
<dbReference type="PANTHER" id="PTHR44196">
    <property type="entry name" value="DEHYDROGENASE/REDUCTASE SDR FAMILY MEMBER 7B"/>
    <property type="match status" value="1"/>
</dbReference>
<dbReference type="PROSITE" id="PS00061">
    <property type="entry name" value="ADH_SHORT"/>
    <property type="match status" value="1"/>
</dbReference>
<evidence type="ECO:0000313" key="6">
    <source>
        <dbReference type="Proteomes" id="UP000633278"/>
    </source>
</evidence>
<comment type="similarity">
    <text evidence="1 3">Belongs to the short-chain dehydrogenases/reductases (SDR) family.</text>
</comment>
<proteinExistence type="inferred from homology"/>
<dbReference type="CDD" id="cd05332">
    <property type="entry name" value="11beta-HSD1_like_SDR_c"/>
    <property type="match status" value="1"/>
</dbReference>
<dbReference type="Gene3D" id="3.40.50.720">
    <property type="entry name" value="NAD(P)-binding Rossmann-like Domain"/>
    <property type="match status" value="1"/>
</dbReference>
<evidence type="ECO:0000256" key="1">
    <source>
        <dbReference type="ARBA" id="ARBA00006484"/>
    </source>
</evidence>
<reference evidence="5" key="1">
    <citation type="journal article" date="2014" name="Int. J. Syst. Evol. Microbiol.">
        <title>Complete genome sequence of Corynebacterium casei LMG S-19264T (=DSM 44701T), isolated from a smear-ripened cheese.</title>
        <authorList>
            <consortium name="US DOE Joint Genome Institute (JGI-PGF)"/>
            <person name="Walter F."/>
            <person name="Albersmeier A."/>
            <person name="Kalinowski J."/>
            <person name="Ruckert C."/>
        </authorList>
    </citation>
    <scope>NUCLEOTIDE SEQUENCE</scope>
    <source>
        <strain evidence="5">CGMCC 1.15763</strain>
    </source>
</reference>
<dbReference type="GO" id="GO:0016020">
    <property type="term" value="C:membrane"/>
    <property type="evidence" value="ECO:0007669"/>
    <property type="project" value="TreeGrafter"/>
</dbReference>
<keyword evidence="2" id="KW-0560">Oxidoreductase</keyword>
<reference evidence="5" key="2">
    <citation type="submission" date="2020-09" db="EMBL/GenBank/DDBJ databases">
        <authorList>
            <person name="Sun Q."/>
            <person name="Zhou Y."/>
        </authorList>
    </citation>
    <scope>NUCLEOTIDE SEQUENCE</scope>
    <source>
        <strain evidence="5">CGMCC 1.15763</strain>
    </source>
</reference>
<evidence type="ECO:0000256" key="3">
    <source>
        <dbReference type="RuleBase" id="RU000363"/>
    </source>
</evidence>
<dbReference type="AlphaFoldDB" id="A0A917HW96"/>
<feature type="domain" description="Ketoreductase" evidence="4">
    <location>
        <begin position="6"/>
        <end position="189"/>
    </location>
</feature>
<dbReference type="PRINTS" id="PR00080">
    <property type="entry name" value="SDRFAMILY"/>
</dbReference>
<dbReference type="InterPro" id="IPR020904">
    <property type="entry name" value="Sc_DH/Rdtase_CS"/>
</dbReference>
<dbReference type="Proteomes" id="UP000633278">
    <property type="component" value="Unassembled WGS sequence"/>
</dbReference>
<dbReference type="NCBIfam" id="NF004825">
    <property type="entry name" value="PRK06181.1"/>
    <property type="match status" value="1"/>
</dbReference>
<dbReference type="InterPro" id="IPR057326">
    <property type="entry name" value="KR_dom"/>
</dbReference>
<organism evidence="5 6">
    <name type="scientific">Polaribacter pacificus</name>
    <dbReference type="NCBI Taxonomy" id="1775173"/>
    <lineage>
        <taxon>Bacteria</taxon>
        <taxon>Pseudomonadati</taxon>
        <taxon>Bacteroidota</taxon>
        <taxon>Flavobacteriia</taxon>
        <taxon>Flavobacteriales</taxon>
        <taxon>Flavobacteriaceae</taxon>
    </lineage>
</organism>
<dbReference type="Pfam" id="PF00106">
    <property type="entry name" value="adh_short"/>
    <property type="match status" value="1"/>
</dbReference>
<dbReference type="InterPro" id="IPR002347">
    <property type="entry name" value="SDR_fam"/>
</dbReference>
<dbReference type="PRINTS" id="PR00081">
    <property type="entry name" value="GDHRDH"/>
</dbReference>
<dbReference type="PANTHER" id="PTHR44196:SF1">
    <property type="entry name" value="DEHYDROGENASE_REDUCTASE SDR FAMILY MEMBER 7B"/>
    <property type="match status" value="1"/>
</dbReference>
<keyword evidence="6" id="KW-1185">Reference proteome</keyword>